<keyword evidence="1" id="KW-0472">Membrane</keyword>
<evidence type="ECO:0000313" key="3">
    <source>
        <dbReference type="Proteomes" id="UP001225316"/>
    </source>
</evidence>
<name>A0ABU1AQ79_9BACT</name>
<organism evidence="2 3">
    <name type="scientific">Thalassobacterium maritimum</name>
    <dbReference type="NCBI Taxonomy" id="3041265"/>
    <lineage>
        <taxon>Bacteria</taxon>
        <taxon>Pseudomonadati</taxon>
        <taxon>Verrucomicrobiota</taxon>
        <taxon>Opitutia</taxon>
        <taxon>Puniceicoccales</taxon>
        <taxon>Coraliomargaritaceae</taxon>
        <taxon>Thalassobacterium</taxon>
    </lineage>
</organism>
<keyword evidence="1" id="KW-1133">Transmembrane helix</keyword>
<dbReference type="RefSeq" id="WP_308948323.1">
    <property type="nucleotide sequence ID" value="NZ_JARXHW010000003.1"/>
</dbReference>
<evidence type="ECO:0000313" key="2">
    <source>
        <dbReference type="EMBL" id="MDQ8206293.1"/>
    </source>
</evidence>
<evidence type="ECO:0000256" key="1">
    <source>
        <dbReference type="SAM" id="Phobius"/>
    </source>
</evidence>
<keyword evidence="3" id="KW-1185">Reference proteome</keyword>
<proteinExistence type="predicted"/>
<gene>
    <name evidence="2" type="ORF">QEH52_02155</name>
</gene>
<dbReference type="EMBL" id="JARXHW010000003">
    <property type="protein sequence ID" value="MDQ8206293.1"/>
    <property type="molecule type" value="Genomic_DNA"/>
</dbReference>
<keyword evidence="1" id="KW-0812">Transmembrane</keyword>
<reference evidence="2 3" key="1">
    <citation type="submission" date="2023-04" db="EMBL/GenBank/DDBJ databases">
        <title>A novel bacteria isolated from coastal sediment.</title>
        <authorList>
            <person name="Liu X.-J."/>
            <person name="Du Z.-J."/>
        </authorList>
    </citation>
    <scope>NUCLEOTIDE SEQUENCE [LARGE SCALE GENOMIC DNA]</scope>
    <source>
        <strain evidence="2 3">SDUM461003</strain>
    </source>
</reference>
<dbReference type="Proteomes" id="UP001225316">
    <property type="component" value="Unassembled WGS sequence"/>
</dbReference>
<accession>A0ABU1AQ79</accession>
<protein>
    <recommendedName>
        <fullName evidence="4">Type 4 fimbrial biogenesis protein PilX N-terminal domain-containing protein</fullName>
    </recommendedName>
</protein>
<comment type="caution">
    <text evidence="2">The sequence shown here is derived from an EMBL/GenBank/DDBJ whole genome shotgun (WGS) entry which is preliminary data.</text>
</comment>
<sequence length="1190" mass="129431">MLDNFSLKPSVVMRDQPSNSGFALVIALSLMAFVLLLLLSITAFVQVENANSARSRAQLGARSNALLAMQMALGELQMATGLDQRITGRGDIRATTDVSKANYTAVWDATAVVAAGEVASPIKWLVSGADTVETDDDGNPVDFGATASNATDVELVSARNGGLIEAVKVAPVSIANDKNQAGGEIAWWVGDEGVKAKFNLVESTYLRDSTIDSDGRLGVSPRFGIEAMEGFETAYAYSDDAFAASLRKIVSVEQGSILNSELGATLEDHFHDLSFYSHGLLTNTREGGLKQDLTHYFEGNLGGPMGAIRADGSDALSRITWEQLNSFYNLGHELISTPSDDGISTDYTITARAQEETVAGVYPLLTYMHLNYGMTLESNFNGVTPAAPEDRIYSVYAHIRPAFVLSNPYNTKLEVSNYRIYFGASDASKASDDVHLKISYGDAASAVPSTTLLTYTYKDILRNMVFVVPEVTLEPGEALYFSLSPSGESTYGYSFHSSAYDGYYTSLTDAAMTSNAPQQFVFEAADDSGITSIRLGSGVSGISGADIEYDEAGTRRIKAMYLELTQKSGSNWMRTYLGDSASLDEDDKILQDIGPFRYYDLAHGNNYYVYQGYWPIDNLPSSLLSFDYASDPTTLVTRRTEIPLDTSSERSKKLSTTSISNIFILHGAVSAPTRSFHSGYDGWATDYNLRAPRMTRYKYEQESFPAYGFTIFADGVIYYYGLRYPNLNDAPNFSWGAGYAQFSASTAAQVEKVILFDVPRLDGPSGQPALASLGQLQHFNPGGWTESFPDNADINPLMNSLGYTPSYAIGNSYAAPLVPREATVRVDEDTDPETIFSDVSYLLNEALFDEYFFSTIPQDSAANIEYSKLANKRLVAIDTVADEDVRSSGTAAAEHLLVDGAFNVNSTSVGAWYALLNSFRGFEFGNKDASDPGQGIFPRSLYQSPEFVEGQVDGVSNGDDSVTNDIDAWAGWRHMEDDASLPMEERKLYQLAEAIVEEVKARGPFLSMSDFVNRKLVLNTDSDARLGLSGALQAALDRTINCNFDPDYDAITTNSKKGIVDFDHLGSGLILNVDGTPLLREDGSTVNASAASSTPAWVLQGDLLQALAPAMSVRSDTFTIRSYGNLLHPVTGKVSAEAYVEAVVQRIPEYLDTSDAPDKDVDDPTLSVLNQLAGRRFAVIDIRFLDKSEL</sequence>
<feature type="transmembrane region" description="Helical" evidence="1">
    <location>
        <begin position="21"/>
        <end position="45"/>
    </location>
</feature>
<evidence type="ECO:0008006" key="4">
    <source>
        <dbReference type="Google" id="ProtNLM"/>
    </source>
</evidence>